<feature type="region of interest" description="Disordered" evidence="3">
    <location>
        <begin position="1"/>
        <end position="24"/>
    </location>
</feature>
<dbReference type="InterPro" id="IPR016181">
    <property type="entry name" value="Acyl_CoA_acyltransferase"/>
</dbReference>
<dbReference type="InterPro" id="IPR000182">
    <property type="entry name" value="GNAT_dom"/>
</dbReference>
<dbReference type="PANTHER" id="PTHR43877">
    <property type="entry name" value="AMINOALKYLPHOSPHONATE N-ACETYLTRANSFERASE-RELATED-RELATED"/>
    <property type="match status" value="1"/>
</dbReference>
<dbReference type="Gene3D" id="3.40.630.30">
    <property type="match status" value="1"/>
</dbReference>
<dbReference type="PANTHER" id="PTHR43877:SF2">
    <property type="entry name" value="AMINOALKYLPHOSPHONATE N-ACETYLTRANSFERASE-RELATED"/>
    <property type="match status" value="1"/>
</dbReference>
<keyword evidence="1" id="KW-0808">Transferase</keyword>
<reference evidence="5 6" key="1">
    <citation type="journal article" date="2024" name="J. Plant Pathol.">
        <title>Sequence and assembly of the genome of Seiridium unicorne, isolate CBS 538.82, causal agent of cypress canker disease.</title>
        <authorList>
            <person name="Scali E."/>
            <person name="Rocca G.D."/>
            <person name="Danti R."/>
            <person name="Garbelotto M."/>
            <person name="Barberini S."/>
            <person name="Baroncelli R."/>
            <person name="Emiliani G."/>
        </authorList>
    </citation>
    <scope>NUCLEOTIDE SEQUENCE [LARGE SCALE GENOMIC DNA]</scope>
    <source>
        <strain evidence="5 6">BM-138-508</strain>
    </source>
</reference>
<organism evidence="5 6">
    <name type="scientific">Seiridium unicorne</name>
    <dbReference type="NCBI Taxonomy" id="138068"/>
    <lineage>
        <taxon>Eukaryota</taxon>
        <taxon>Fungi</taxon>
        <taxon>Dikarya</taxon>
        <taxon>Ascomycota</taxon>
        <taxon>Pezizomycotina</taxon>
        <taxon>Sordariomycetes</taxon>
        <taxon>Xylariomycetidae</taxon>
        <taxon>Amphisphaeriales</taxon>
        <taxon>Sporocadaceae</taxon>
        <taxon>Seiridium</taxon>
    </lineage>
</organism>
<feature type="compositionally biased region" description="Basic and acidic residues" evidence="3">
    <location>
        <begin position="1"/>
        <end position="11"/>
    </location>
</feature>
<name>A0ABR2UYN0_9PEZI</name>
<feature type="domain" description="N-acetyltransferase" evidence="4">
    <location>
        <begin position="12"/>
        <end position="171"/>
    </location>
</feature>
<dbReference type="Pfam" id="PF00583">
    <property type="entry name" value="Acetyltransf_1"/>
    <property type="match status" value="1"/>
</dbReference>
<evidence type="ECO:0000256" key="1">
    <source>
        <dbReference type="ARBA" id="ARBA00022679"/>
    </source>
</evidence>
<accession>A0ABR2UYN0</accession>
<dbReference type="Proteomes" id="UP001408356">
    <property type="component" value="Unassembled WGS sequence"/>
</dbReference>
<evidence type="ECO:0000259" key="4">
    <source>
        <dbReference type="PROSITE" id="PS51186"/>
    </source>
</evidence>
<comment type="caution">
    <text evidence="5">The sequence shown here is derived from an EMBL/GenBank/DDBJ whole genome shotgun (WGS) entry which is preliminary data.</text>
</comment>
<dbReference type="CDD" id="cd04301">
    <property type="entry name" value="NAT_SF"/>
    <property type="match status" value="1"/>
</dbReference>
<evidence type="ECO:0000256" key="3">
    <source>
        <dbReference type="SAM" id="MobiDB-lite"/>
    </source>
</evidence>
<dbReference type="SUPFAM" id="SSF55729">
    <property type="entry name" value="Acyl-CoA N-acyltransferases (Nat)"/>
    <property type="match status" value="1"/>
</dbReference>
<evidence type="ECO:0000256" key="2">
    <source>
        <dbReference type="ARBA" id="ARBA00023315"/>
    </source>
</evidence>
<protein>
    <recommendedName>
        <fullName evidence="4">N-acetyltransferase domain-containing protein</fullName>
    </recommendedName>
</protein>
<dbReference type="EMBL" id="JARVKF010000299">
    <property type="protein sequence ID" value="KAK9419664.1"/>
    <property type="molecule type" value="Genomic_DNA"/>
</dbReference>
<dbReference type="PROSITE" id="PS51186">
    <property type="entry name" value="GNAT"/>
    <property type="match status" value="1"/>
</dbReference>
<evidence type="ECO:0000313" key="5">
    <source>
        <dbReference type="EMBL" id="KAK9419664.1"/>
    </source>
</evidence>
<dbReference type="InterPro" id="IPR050832">
    <property type="entry name" value="Bact_Acetyltransf"/>
</dbReference>
<keyword evidence="2" id="KW-0012">Acyltransferase</keyword>
<sequence>MANDMNGHRDFTGASPAPPVRQDYHIGQINTSGQFSEYHVSLRELLQVDQSPATLYLFVLTKSEASKDVLATSQIHVIPKATHQHRAEIAKLLVHPSPRRRGIATAMMKLVEKFACDDLQRDMLNLDTATEAAALDFYRRTGWTGWGTCPDYAEFADGRRGSTTFFVKFLKERGRRPVE</sequence>
<evidence type="ECO:0000313" key="6">
    <source>
        <dbReference type="Proteomes" id="UP001408356"/>
    </source>
</evidence>
<keyword evidence="6" id="KW-1185">Reference proteome</keyword>
<gene>
    <name evidence="5" type="ORF">SUNI508_07150</name>
</gene>
<proteinExistence type="predicted"/>